<evidence type="ECO:0000256" key="1">
    <source>
        <dbReference type="ARBA" id="ARBA00004225"/>
    </source>
</evidence>
<name>A0ABM1EMV0_PRICU</name>
<evidence type="ECO:0000256" key="6">
    <source>
        <dbReference type="ARBA" id="ARBA00022989"/>
    </source>
</evidence>
<dbReference type="Pfam" id="PF00153">
    <property type="entry name" value="Mito_carr"/>
    <property type="match status" value="1"/>
</dbReference>
<dbReference type="PROSITE" id="PS50920">
    <property type="entry name" value="SOLCAR"/>
    <property type="match status" value="1"/>
</dbReference>
<dbReference type="Proteomes" id="UP000695022">
    <property type="component" value="Unplaced"/>
</dbReference>
<dbReference type="InterPro" id="IPR018108">
    <property type="entry name" value="MCP_transmembrane"/>
</dbReference>
<keyword evidence="4 9" id="KW-0812">Transmembrane</keyword>
<gene>
    <name evidence="13" type="primary">LOC106813808</name>
</gene>
<evidence type="ECO:0000256" key="3">
    <source>
        <dbReference type="ARBA" id="ARBA00022448"/>
    </source>
</evidence>
<sequence>MRRVLISVVCCSQISRQTQQSWKFRQLYTGFGVTWYRTMGLMTTYFILIDSGRRQYPEIFSRPLLGPFLASGTAATLAWWIVWPLEYMKSQVQGRYGENLPVLQRMRQVMFEKGGFFGLYRGIIPGSIRSFFANGIAMIVMVNAQKKVSELGWRD</sequence>
<proteinExistence type="inferred from homology"/>
<dbReference type="RefSeq" id="XP_014673521.1">
    <property type="nucleotide sequence ID" value="XM_014818035.1"/>
</dbReference>
<evidence type="ECO:0000256" key="4">
    <source>
        <dbReference type="ARBA" id="ARBA00022692"/>
    </source>
</evidence>
<protein>
    <submittedName>
        <fullName evidence="13">Uncharacterized protein LOC106813808</fullName>
    </submittedName>
</protein>
<feature type="transmembrane region" description="Helical" evidence="11">
    <location>
        <begin position="60"/>
        <end position="82"/>
    </location>
</feature>
<reference evidence="13" key="1">
    <citation type="submission" date="2025-08" db="UniProtKB">
        <authorList>
            <consortium name="RefSeq"/>
        </authorList>
    </citation>
    <scope>IDENTIFICATION</scope>
</reference>
<keyword evidence="3 10" id="KW-0813">Transport</keyword>
<keyword evidence="5" id="KW-0677">Repeat</keyword>
<keyword evidence="7" id="KW-0496">Mitochondrion</keyword>
<evidence type="ECO:0000256" key="8">
    <source>
        <dbReference type="ARBA" id="ARBA00023136"/>
    </source>
</evidence>
<dbReference type="InterPro" id="IPR023395">
    <property type="entry name" value="MCP_dom_sf"/>
</dbReference>
<comment type="similarity">
    <text evidence="2 10">Belongs to the mitochondrial carrier (TC 2.A.29) family.</text>
</comment>
<dbReference type="GeneID" id="106813808"/>
<feature type="repeat" description="Solcar" evidence="9">
    <location>
        <begin position="62"/>
        <end position="147"/>
    </location>
</feature>
<evidence type="ECO:0000256" key="2">
    <source>
        <dbReference type="ARBA" id="ARBA00006375"/>
    </source>
</evidence>
<evidence type="ECO:0000256" key="7">
    <source>
        <dbReference type="ARBA" id="ARBA00023128"/>
    </source>
</evidence>
<feature type="transmembrane region" description="Helical" evidence="11">
    <location>
        <begin position="26"/>
        <end position="48"/>
    </location>
</feature>
<keyword evidence="6 11" id="KW-1133">Transmembrane helix</keyword>
<comment type="subcellular location">
    <subcellularLocation>
        <location evidence="1">Mitochondrion membrane</location>
        <topology evidence="1">Multi-pass membrane protein</topology>
    </subcellularLocation>
</comment>
<organism evidence="12 13">
    <name type="scientific">Priapulus caudatus</name>
    <name type="common">Priapulid worm</name>
    <dbReference type="NCBI Taxonomy" id="37621"/>
    <lineage>
        <taxon>Eukaryota</taxon>
        <taxon>Metazoa</taxon>
        <taxon>Ecdysozoa</taxon>
        <taxon>Scalidophora</taxon>
        <taxon>Priapulida</taxon>
        <taxon>Priapulimorpha</taxon>
        <taxon>Priapulimorphida</taxon>
        <taxon>Priapulidae</taxon>
        <taxon>Priapulus</taxon>
    </lineage>
</organism>
<dbReference type="PANTHER" id="PTHR45624">
    <property type="entry name" value="MITOCHONDRIAL BASIC AMINO ACIDS TRANSPORTER-RELATED"/>
    <property type="match status" value="1"/>
</dbReference>
<dbReference type="PANTHER" id="PTHR45624:SF58">
    <property type="entry name" value="CARRIER PROTEIN, PUTATIVE-RELATED"/>
    <property type="match status" value="1"/>
</dbReference>
<dbReference type="SUPFAM" id="SSF103506">
    <property type="entry name" value="Mitochondrial carrier"/>
    <property type="match status" value="1"/>
</dbReference>
<evidence type="ECO:0000256" key="9">
    <source>
        <dbReference type="PROSITE-ProRule" id="PRU00282"/>
    </source>
</evidence>
<accession>A0ABM1EMV0</accession>
<keyword evidence="8 9" id="KW-0472">Membrane</keyword>
<evidence type="ECO:0000256" key="5">
    <source>
        <dbReference type="ARBA" id="ARBA00022737"/>
    </source>
</evidence>
<keyword evidence="12" id="KW-1185">Reference proteome</keyword>
<dbReference type="InterPro" id="IPR050567">
    <property type="entry name" value="Mitochondrial_Carrier"/>
</dbReference>
<evidence type="ECO:0000256" key="11">
    <source>
        <dbReference type="SAM" id="Phobius"/>
    </source>
</evidence>
<evidence type="ECO:0000313" key="12">
    <source>
        <dbReference type="Proteomes" id="UP000695022"/>
    </source>
</evidence>
<evidence type="ECO:0000313" key="13">
    <source>
        <dbReference type="RefSeq" id="XP_014673521.1"/>
    </source>
</evidence>
<evidence type="ECO:0000256" key="10">
    <source>
        <dbReference type="RuleBase" id="RU000488"/>
    </source>
</evidence>
<dbReference type="Gene3D" id="1.50.40.10">
    <property type="entry name" value="Mitochondrial carrier domain"/>
    <property type="match status" value="1"/>
</dbReference>